<dbReference type="GO" id="GO:0050660">
    <property type="term" value="F:flavin adenine dinucleotide binding"/>
    <property type="evidence" value="ECO:0007669"/>
    <property type="project" value="UniProtKB-UniRule"/>
</dbReference>
<dbReference type="Gene3D" id="3.50.50.60">
    <property type="entry name" value="FAD/NAD(P)-binding domain"/>
    <property type="match status" value="1"/>
</dbReference>
<comment type="caution">
    <text evidence="13">The sequence shown here is derived from an EMBL/GenBank/DDBJ whole genome shotgun (WGS) entry which is preliminary data.</text>
</comment>
<comment type="function">
    <text evidence="10">Catalyzes the stereospecific oxidation of squalene to (S)-2,3-epoxysqualene, and is considered to be a rate-limiting enzyme in steroid biosynthesis.</text>
</comment>
<evidence type="ECO:0000313" key="14">
    <source>
        <dbReference type="Proteomes" id="UP000719766"/>
    </source>
</evidence>
<keyword evidence="10" id="KW-0256">Endoplasmic reticulum</keyword>
<evidence type="ECO:0000313" key="13">
    <source>
        <dbReference type="EMBL" id="KAG1798614.1"/>
    </source>
</evidence>
<proteinExistence type="inferred from homology"/>
<dbReference type="AlphaFoldDB" id="A0A9P7DML7"/>
<dbReference type="InterPro" id="IPR040125">
    <property type="entry name" value="Squalene_monox"/>
</dbReference>
<dbReference type="RefSeq" id="XP_041163300.1">
    <property type="nucleotide sequence ID" value="XM_041302388.1"/>
</dbReference>
<evidence type="ECO:0000256" key="9">
    <source>
        <dbReference type="ARBA" id="ARBA00023136"/>
    </source>
</evidence>
<evidence type="ECO:0000256" key="3">
    <source>
        <dbReference type="ARBA" id="ARBA00008802"/>
    </source>
</evidence>
<keyword evidence="9 10" id="KW-0472">Membrane</keyword>
<feature type="transmembrane region" description="Helical" evidence="10">
    <location>
        <begin position="492"/>
        <end position="512"/>
    </location>
</feature>
<evidence type="ECO:0000256" key="8">
    <source>
        <dbReference type="ARBA" id="ARBA00023002"/>
    </source>
</evidence>
<name>A0A9P7DML7_9AGAM</name>
<organism evidence="13 14">
    <name type="scientific">Suillus plorans</name>
    <dbReference type="NCBI Taxonomy" id="116603"/>
    <lineage>
        <taxon>Eukaryota</taxon>
        <taxon>Fungi</taxon>
        <taxon>Dikarya</taxon>
        <taxon>Basidiomycota</taxon>
        <taxon>Agaricomycotina</taxon>
        <taxon>Agaricomycetes</taxon>
        <taxon>Agaricomycetidae</taxon>
        <taxon>Boletales</taxon>
        <taxon>Suillineae</taxon>
        <taxon>Suillaceae</taxon>
        <taxon>Suillus</taxon>
    </lineage>
</organism>
<comment type="catalytic activity">
    <reaction evidence="10">
        <text>squalene + reduced [NADPH--hemoprotein reductase] + O2 = (S)-2,3-epoxysqualene + oxidized [NADPH--hemoprotein reductase] + H2O + H(+)</text>
        <dbReference type="Rhea" id="RHEA:25282"/>
        <dbReference type="Rhea" id="RHEA-COMP:11964"/>
        <dbReference type="Rhea" id="RHEA-COMP:11965"/>
        <dbReference type="ChEBI" id="CHEBI:15377"/>
        <dbReference type="ChEBI" id="CHEBI:15378"/>
        <dbReference type="ChEBI" id="CHEBI:15379"/>
        <dbReference type="ChEBI" id="CHEBI:15440"/>
        <dbReference type="ChEBI" id="CHEBI:15441"/>
        <dbReference type="ChEBI" id="CHEBI:57618"/>
        <dbReference type="ChEBI" id="CHEBI:58210"/>
        <dbReference type="EC" id="1.14.14.17"/>
    </reaction>
</comment>
<dbReference type="GeneID" id="64596152"/>
<dbReference type="OrthoDB" id="1678617at2759"/>
<feature type="non-terminal residue" evidence="13">
    <location>
        <position position="518"/>
    </location>
</feature>
<dbReference type="Proteomes" id="UP000719766">
    <property type="component" value="Unassembled WGS sequence"/>
</dbReference>
<evidence type="ECO:0000259" key="12">
    <source>
        <dbReference type="Pfam" id="PF08491"/>
    </source>
</evidence>
<dbReference type="PANTHER" id="PTHR10835">
    <property type="entry name" value="SQUALENE MONOOXYGENASE"/>
    <property type="match status" value="1"/>
</dbReference>
<comment type="similarity">
    <text evidence="3 10">Belongs to the squalene monooxygenase family.</text>
</comment>
<evidence type="ECO:0000256" key="5">
    <source>
        <dbReference type="ARBA" id="ARBA00022630"/>
    </source>
</evidence>
<dbReference type="SUPFAM" id="SSF51905">
    <property type="entry name" value="FAD/NAD(P)-binding domain"/>
    <property type="match status" value="1"/>
</dbReference>
<dbReference type="GO" id="GO:0005789">
    <property type="term" value="C:endoplasmic reticulum membrane"/>
    <property type="evidence" value="ECO:0007669"/>
    <property type="project" value="UniProtKB-SubCell"/>
</dbReference>
<feature type="compositionally biased region" description="Polar residues" evidence="11">
    <location>
        <begin position="452"/>
        <end position="465"/>
    </location>
</feature>
<comment type="cofactor">
    <cofactor evidence="1 10">
        <name>FAD</name>
        <dbReference type="ChEBI" id="CHEBI:57692"/>
    </cofactor>
</comment>
<keyword evidence="8 10" id="KW-0560">Oxidoreductase</keyword>
<evidence type="ECO:0000256" key="1">
    <source>
        <dbReference type="ARBA" id="ARBA00001974"/>
    </source>
</evidence>
<dbReference type="Pfam" id="PF08491">
    <property type="entry name" value="SE"/>
    <property type="match status" value="1"/>
</dbReference>
<evidence type="ECO:0000256" key="7">
    <source>
        <dbReference type="ARBA" id="ARBA00022848"/>
    </source>
</evidence>
<reference evidence="13" key="1">
    <citation type="journal article" date="2020" name="New Phytol.">
        <title>Comparative genomics reveals dynamic genome evolution in host specialist ectomycorrhizal fungi.</title>
        <authorList>
            <person name="Lofgren L.A."/>
            <person name="Nguyen N.H."/>
            <person name="Vilgalys R."/>
            <person name="Ruytinx J."/>
            <person name="Liao H.L."/>
            <person name="Branco S."/>
            <person name="Kuo A."/>
            <person name="LaButti K."/>
            <person name="Lipzen A."/>
            <person name="Andreopoulos W."/>
            <person name="Pangilinan J."/>
            <person name="Riley R."/>
            <person name="Hundley H."/>
            <person name="Na H."/>
            <person name="Barry K."/>
            <person name="Grigoriev I.V."/>
            <person name="Stajich J.E."/>
            <person name="Kennedy P.G."/>
        </authorList>
    </citation>
    <scope>NUCLEOTIDE SEQUENCE</scope>
    <source>
        <strain evidence="13">S12</strain>
    </source>
</reference>
<feature type="region of interest" description="Disordered" evidence="11">
    <location>
        <begin position="451"/>
        <end position="471"/>
    </location>
</feature>
<evidence type="ECO:0000256" key="10">
    <source>
        <dbReference type="RuleBase" id="RU367121"/>
    </source>
</evidence>
<dbReference type="EMBL" id="JABBWE010000013">
    <property type="protein sequence ID" value="KAG1798614.1"/>
    <property type="molecule type" value="Genomic_DNA"/>
</dbReference>
<evidence type="ECO:0000256" key="6">
    <source>
        <dbReference type="ARBA" id="ARBA00022827"/>
    </source>
</evidence>
<keyword evidence="7" id="KW-0492">Microsome</keyword>
<dbReference type="EC" id="1.14.14.17" evidence="4 10"/>
<evidence type="ECO:0000256" key="4">
    <source>
        <dbReference type="ARBA" id="ARBA00012312"/>
    </source>
</evidence>
<evidence type="ECO:0000256" key="2">
    <source>
        <dbReference type="ARBA" id="ARBA00004154"/>
    </source>
</evidence>
<dbReference type="GO" id="GO:0006696">
    <property type="term" value="P:ergosterol biosynthetic process"/>
    <property type="evidence" value="ECO:0007669"/>
    <property type="project" value="TreeGrafter"/>
</dbReference>
<feature type="domain" description="Squalene epoxidase" evidence="12">
    <location>
        <begin position="179"/>
        <end position="444"/>
    </location>
</feature>
<dbReference type="PRINTS" id="PR00420">
    <property type="entry name" value="RNGMNOXGNASE"/>
</dbReference>
<keyword evidence="10" id="KW-0812">Transmembrane</keyword>
<evidence type="ECO:0000256" key="11">
    <source>
        <dbReference type="SAM" id="MobiDB-lite"/>
    </source>
</evidence>
<keyword evidence="5 10" id="KW-0285">Flavoprotein</keyword>
<keyword evidence="6 10" id="KW-0274">FAD</keyword>
<comment type="subcellular location">
    <subcellularLocation>
        <location evidence="10">Endoplasmic reticulum membrane</location>
        <topology evidence="10">Multi-pass membrane protein</topology>
    </subcellularLocation>
    <subcellularLocation>
        <location evidence="2">Microsome membrane</location>
        <topology evidence="2">Multi-pass membrane protein</topology>
    </subcellularLocation>
</comment>
<dbReference type="InterPro" id="IPR013698">
    <property type="entry name" value="Squalene_epoxidase"/>
</dbReference>
<keyword evidence="14" id="KW-1185">Reference proteome</keyword>
<feature type="transmembrane region" description="Helical" evidence="10">
    <location>
        <begin position="423"/>
        <end position="440"/>
    </location>
</feature>
<dbReference type="PANTHER" id="PTHR10835:SF0">
    <property type="entry name" value="SQUALENE MONOOXYGENASE"/>
    <property type="match status" value="1"/>
</dbReference>
<keyword evidence="10" id="KW-1133">Transmembrane helix</keyword>
<dbReference type="GO" id="GO:0004506">
    <property type="term" value="F:squalene monooxygenase activity"/>
    <property type="evidence" value="ECO:0007669"/>
    <property type="project" value="UniProtKB-UniRule"/>
</dbReference>
<gene>
    <name evidence="13" type="ORF">HD556DRAFT_1351914</name>
</gene>
<accession>A0A9P7DML7</accession>
<protein>
    <recommendedName>
        <fullName evidence="4 10">Squalene monooxygenase</fullName>
        <ecNumber evidence="4 10">1.14.14.17</ecNumber>
    </recommendedName>
</protein>
<sequence length="518" mass="57835">MHRRRRLRACYLFLQTNLYYPCYLMSLQYDVLIVGAGIAGSALAHALSQSSAPQRRIALLERSLAEPDRIVGELLQPAGVAFLDKLGLQGALEGIDAIPVHGYAVVQDGRIVHIPYPDGREGRSFHHGLFVQGLREHAKRAKGVDVIEATVNELVEEEGRVVGVKATRSSCKEREVFRADLTIIADGCFSNFRSAIQGPSARPSSTKSHFCGAILKDARLPMSQHGTVALVRGHGPVLLYQISEHDTRILVDVKGPLPSDLKKHIITEVMPSLPNQLHEPIRAALSADRVRRMPNSFLPPAPQTHKRGAILIGDAWNMRHPLTGGGMTVALSDVYILSQHLDKINDLLDWSQMKDILDKWWWERKGLAATINIMSVALYDVFGGDGECLTVFQDGCFKYFERGGESVRGPVSLLSGIAPSTSLLAYHFFYVALYSIWSLFAHPRRMRAPRANSKSHVNDTPNMTGNGEVHTDEKNSDMHIMQIPSILDYPRLFWLSCRVLWTAIAIFGPLLWTEIRWW</sequence>
<dbReference type="InterPro" id="IPR036188">
    <property type="entry name" value="FAD/NAD-bd_sf"/>
</dbReference>